<dbReference type="EMBL" id="FNVO01000015">
    <property type="protein sequence ID" value="SEG82983.1"/>
    <property type="molecule type" value="Genomic_DNA"/>
</dbReference>
<protein>
    <recommendedName>
        <fullName evidence="4">FUSC family protein</fullName>
    </recommendedName>
</protein>
<dbReference type="RefSeq" id="WP_103941776.1">
    <property type="nucleotide sequence ID" value="NZ_FNVO01000015.1"/>
</dbReference>
<evidence type="ECO:0000313" key="3">
    <source>
        <dbReference type="Proteomes" id="UP000236723"/>
    </source>
</evidence>
<dbReference type="AlphaFoldDB" id="A0A1H6DE46"/>
<accession>A0A1H6DE46</accession>
<dbReference type="Proteomes" id="UP000236723">
    <property type="component" value="Unassembled WGS sequence"/>
</dbReference>
<organism evidence="2 3">
    <name type="scientific">Thermomonospora echinospora</name>
    <dbReference type="NCBI Taxonomy" id="1992"/>
    <lineage>
        <taxon>Bacteria</taxon>
        <taxon>Bacillati</taxon>
        <taxon>Actinomycetota</taxon>
        <taxon>Actinomycetes</taxon>
        <taxon>Streptosporangiales</taxon>
        <taxon>Thermomonosporaceae</taxon>
        <taxon>Thermomonospora</taxon>
    </lineage>
</organism>
<sequence>MSKILERRRARRTALLNNDGERHPLQNTLTLTAFVLGMCALVLGGIPPTHLFGAVAGVIGLPIALYAQLVSATTGERFFNVIAMIGSFVGAAFALRHGGFSL</sequence>
<evidence type="ECO:0000313" key="2">
    <source>
        <dbReference type="EMBL" id="SEG82983.1"/>
    </source>
</evidence>
<reference evidence="3" key="1">
    <citation type="submission" date="2016-10" db="EMBL/GenBank/DDBJ databases">
        <authorList>
            <person name="Varghese N."/>
            <person name="Submissions S."/>
        </authorList>
    </citation>
    <scope>NUCLEOTIDE SEQUENCE [LARGE SCALE GENOMIC DNA]</scope>
    <source>
        <strain evidence="3">DSM 43163</strain>
    </source>
</reference>
<keyword evidence="3" id="KW-1185">Reference proteome</keyword>
<name>A0A1H6DE46_9ACTN</name>
<evidence type="ECO:0008006" key="4">
    <source>
        <dbReference type="Google" id="ProtNLM"/>
    </source>
</evidence>
<feature type="transmembrane region" description="Helical" evidence="1">
    <location>
        <begin position="78"/>
        <end position="95"/>
    </location>
</feature>
<feature type="transmembrane region" description="Helical" evidence="1">
    <location>
        <begin position="52"/>
        <end position="71"/>
    </location>
</feature>
<evidence type="ECO:0000256" key="1">
    <source>
        <dbReference type="SAM" id="Phobius"/>
    </source>
</evidence>
<keyword evidence="1" id="KW-1133">Transmembrane helix</keyword>
<keyword evidence="1" id="KW-0472">Membrane</keyword>
<gene>
    <name evidence="2" type="ORF">SAMN04489712_115118</name>
</gene>
<dbReference type="OrthoDB" id="3855413at2"/>
<feature type="transmembrane region" description="Helical" evidence="1">
    <location>
        <begin position="28"/>
        <end position="46"/>
    </location>
</feature>
<proteinExistence type="predicted"/>
<keyword evidence="1" id="KW-0812">Transmembrane</keyword>